<dbReference type="EMBL" id="GBXM01040879">
    <property type="protein sequence ID" value="JAH67698.1"/>
    <property type="molecule type" value="Transcribed_RNA"/>
</dbReference>
<proteinExistence type="predicted"/>
<organism evidence="1">
    <name type="scientific">Anguilla anguilla</name>
    <name type="common">European freshwater eel</name>
    <name type="synonym">Muraena anguilla</name>
    <dbReference type="NCBI Taxonomy" id="7936"/>
    <lineage>
        <taxon>Eukaryota</taxon>
        <taxon>Metazoa</taxon>
        <taxon>Chordata</taxon>
        <taxon>Craniata</taxon>
        <taxon>Vertebrata</taxon>
        <taxon>Euteleostomi</taxon>
        <taxon>Actinopterygii</taxon>
        <taxon>Neopterygii</taxon>
        <taxon>Teleostei</taxon>
        <taxon>Anguilliformes</taxon>
        <taxon>Anguillidae</taxon>
        <taxon>Anguilla</taxon>
    </lineage>
</organism>
<evidence type="ECO:0000313" key="1">
    <source>
        <dbReference type="EMBL" id="JAH67698.1"/>
    </source>
</evidence>
<reference evidence="1" key="1">
    <citation type="submission" date="2014-11" db="EMBL/GenBank/DDBJ databases">
        <authorList>
            <person name="Amaro Gonzalez C."/>
        </authorList>
    </citation>
    <scope>NUCLEOTIDE SEQUENCE</scope>
</reference>
<reference evidence="1" key="2">
    <citation type="journal article" date="2015" name="Fish Shellfish Immunol.">
        <title>Early steps in the European eel (Anguilla anguilla)-Vibrio vulnificus interaction in the gills: Role of the RtxA13 toxin.</title>
        <authorList>
            <person name="Callol A."/>
            <person name="Pajuelo D."/>
            <person name="Ebbesson L."/>
            <person name="Teles M."/>
            <person name="MacKenzie S."/>
            <person name="Amaro C."/>
        </authorList>
    </citation>
    <scope>NUCLEOTIDE SEQUENCE</scope>
</reference>
<sequence>MQKSRLPLLFSFNHFGMVRDH</sequence>
<protein>
    <submittedName>
        <fullName evidence="1">Uncharacterized protein</fullName>
    </submittedName>
</protein>
<accession>A0A0E9URV1</accession>
<name>A0A0E9URV1_ANGAN</name>
<dbReference type="AlphaFoldDB" id="A0A0E9URV1"/>